<organism evidence="3 4">
    <name type="scientific">Vagococcus salmoninarum</name>
    <dbReference type="NCBI Taxonomy" id="2739"/>
    <lineage>
        <taxon>Bacteria</taxon>
        <taxon>Bacillati</taxon>
        <taxon>Bacillota</taxon>
        <taxon>Bacilli</taxon>
        <taxon>Lactobacillales</taxon>
        <taxon>Enterococcaceae</taxon>
        <taxon>Vagococcus</taxon>
    </lineage>
</organism>
<protein>
    <recommendedName>
        <fullName evidence="5">Prealbumin-like fold domain-containing protein</fullName>
    </recommendedName>
</protein>
<dbReference type="RefSeq" id="WP_126777945.1">
    <property type="nucleotide sequence ID" value="NZ_NGJU01000001.1"/>
</dbReference>
<keyword evidence="2" id="KW-0812">Transmembrane</keyword>
<proteinExistence type="predicted"/>
<evidence type="ECO:0000313" key="4">
    <source>
        <dbReference type="Proteomes" id="UP000287239"/>
    </source>
</evidence>
<dbReference type="OrthoDB" id="2056845at2"/>
<feature type="transmembrane region" description="Helical" evidence="2">
    <location>
        <begin position="1314"/>
        <end position="1332"/>
    </location>
</feature>
<dbReference type="EMBL" id="NGJU01000001">
    <property type="protein sequence ID" value="RST97824.1"/>
    <property type="molecule type" value="Genomic_DNA"/>
</dbReference>
<name>A0A429ZVN6_9ENTE</name>
<evidence type="ECO:0000313" key="3">
    <source>
        <dbReference type="EMBL" id="RST97824.1"/>
    </source>
</evidence>
<reference evidence="3 4" key="1">
    <citation type="submission" date="2017-05" db="EMBL/GenBank/DDBJ databases">
        <title>Vagococcus spp. assemblies.</title>
        <authorList>
            <person name="Gulvik C.A."/>
        </authorList>
    </citation>
    <scope>NUCLEOTIDE SEQUENCE [LARGE SCALE GENOMIC DNA]</scope>
    <source>
        <strain evidence="3 4">NCFB 2777</strain>
    </source>
</reference>
<keyword evidence="4" id="KW-1185">Reference proteome</keyword>
<keyword evidence="2" id="KW-1133">Transmembrane helix</keyword>
<dbReference type="Proteomes" id="UP000287239">
    <property type="component" value="Unassembled WGS sequence"/>
</dbReference>
<sequence>MKKTVNILIVITLLFYYLIVPVTALAESEMNKQFDLTNSINETMESSLSDKEITEDLTDKIVTTKLLPELLVFKDKESKEAEVLEFYNTEKIIFKITQKDLSHTEFILPQGFQLVTHSNQKKSEQITYDEESRKVLIIWDDEQEEIELEAKEVNYQEKLVINGFIDDEKVVEKKVTLQGISDEKEKNQENSTMKEPKAEQETELESESIEESKADLKAQAAATLAPFAHSLNIDVSYTSKMPLIDAGVNSIFLLEFKVTGSVIKYEQVDLAVKLPTVGHFNQNLEELTIAGVTPRYNQETNELLYHFETLKTGQTYKTVIKIQTDNGTTLNGTVLKSDVVLSIPGLPVITETAQTVIQASTPFAMSKVYLQTYANSGGNNPKTTPPLQGDYSIWKIKANVGKNTTAALFLQEGSKIVIKDTLPVNLNYISASDGGQYNNATRTITWEFTAPTIAEQKGLENSLFSKELTVETRFATSNTKYYTLENKVSGTVTDLADRVTTQNAAATINLLQGDGEVPPVTGTIYLSQHIGPLDGKGNLAPVDGNINPVPTVYDTDTLKFGTNFYYAPHNSDVYQYSQGRWVGPITNYNPSQMADQGVKKADIVYKIDDKIRLENFSTAVPRDNAYTTMSKDLVRLPEATYSLKIRGQSNFLPAVPIDFNLAKNRKVSYTREELKLSPDQDVSEIKITYLNAAPRTTSHNIIEANFSIKKGARGQVSNSVSHEITSKGGTMYRIIPPNNTASLGDRQAMIANPPVGTLPIGVTSVSLVNQENGIVTPGQNRLKVVMKNDNSSQKRLTGPLTSYVLLPEGMTLANNPEADYQDSQGISRQFGSYEKISDSYLGTGQQLIKVHWTVADLVADQGVLAFLNVDIAESAPLPLTMGVYSYSQDTKLSVPSNANPGLRDTILDSNRDLMGSGYGAEHDRVRSGNRYTMINQANIQTEKLVKGQLDDDFSLFGKTLPGGRIDYQLKLTNTSNIKITTLTLIDVLPSVGDLGITDNVMRESKFTPLLIGPITLPNQWADQVEVFYSTATNPKRDDLTANVVYPEGTERLTNPVGAQEPNWQKADSVTNWEKIHSYKVQLKKDATWVSGEDITLNFTMRAPLESELTDLTILNQELPKESRAAWNSFAIAVNDLQAVEPARVGVAIELEKPSIHKNVEELQHLDLKNRNQSFTWNIETAFGNSALLWETAEISDQINDLLEIESIEIVDEKGQDVSGNGTLTSAENLVNIKFTKKEGSYSYLVGEKYTLRIKTKIRQEVTAAELEPFIKSGGIPNQADLIFGHSPEKIVSEIPTVTPPELVPLPETGGIGRGLYLVIGCLFVAVSLLYFGPRYRKEVV</sequence>
<accession>A0A429ZVN6</accession>
<comment type="caution">
    <text evidence="3">The sequence shown here is derived from an EMBL/GenBank/DDBJ whole genome shotgun (WGS) entry which is preliminary data.</text>
</comment>
<keyword evidence="2" id="KW-0472">Membrane</keyword>
<dbReference type="Gene3D" id="2.60.40.740">
    <property type="match status" value="1"/>
</dbReference>
<feature type="region of interest" description="Disordered" evidence="1">
    <location>
        <begin position="181"/>
        <end position="207"/>
    </location>
</feature>
<feature type="compositionally biased region" description="Basic and acidic residues" evidence="1">
    <location>
        <begin position="181"/>
        <end position="200"/>
    </location>
</feature>
<dbReference type="NCBIfam" id="TIGR04226">
    <property type="entry name" value="RrgB_K2N_iso_D2"/>
    <property type="match status" value="1"/>
</dbReference>
<evidence type="ECO:0000256" key="2">
    <source>
        <dbReference type="SAM" id="Phobius"/>
    </source>
</evidence>
<dbReference type="InterPro" id="IPR026466">
    <property type="entry name" value="Fim_isopep_form_D2_dom"/>
</dbReference>
<gene>
    <name evidence="3" type="ORF">CBF35_00590</name>
</gene>
<evidence type="ECO:0000256" key="1">
    <source>
        <dbReference type="SAM" id="MobiDB-lite"/>
    </source>
</evidence>
<dbReference type="GeneID" id="98566849"/>
<evidence type="ECO:0008006" key="5">
    <source>
        <dbReference type="Google" id="ProtNLM"/>
    </source>
</evidence>